<proteinExistence type="predicted"/>
<comment type="caution">
    <text evidence="1">The sequence shown here is derived from an EMBL/GenBank/DDBJ whole genome shotgun (WGS) entry which is preliminary data.</text>
</comment>
<name>A0A2S3VH74_9PSED</name>
<reference evidence="2" key="1">
    <citation type="submission" date="2017-02" db="EMBL/GenBank/DDBJ databases">
        <authorList>
            <person name="Furmanczyk E.M."/>
        </authorList>
    </citation>
    <scope>NUCLEOTIDE SEQUENCE [LARGE SCALE GENOMIC DNA]</scope>
    <source>
        <strain evidence="2">AP3_22</strain>
    </source>
</reference>
<evidence type="ECO:0000313" key="1">
    <source>
        <dbReference type="EMBL" id="POF39305.1"/>
    </source>
</evidence>
<accession>A0A2S3VH74</accession>
<dbReference type="EMBL" id="MUJK01000013">
    <property type="protein sequence ID" value="POF39305.1"/>
    <property type="molecule type" value="Genomic_DNA"/>
</dbReference>
<evidence type="ECO:0000313" key="2">
    <source>
        <dbReference type="Proteomes" id="UP000237440"/>
    </source>
</evidence>
<gene>
    <name evidence="1" type="ORF">B0D71_26485</name>
</gene>
<sequence>MLPVGASLLAMVVNDNACCLETSAALKFIASKLAPTGSTAATYNFSRSRHEPSSLVTVPPASLHQRSMAGRAGWRLSGHLQPGHR</sequence>
<dbReference type="AlphaFoldDB" id="A0A2S3VH74"/>
<dbReference type="Proteomes" id="UP000237440">
    <property type="component" value="Unassembled WGS sequence"/>
</dbReference>
<keyword evidence="2" id="KW-1185">Reference proteome</keyword>
<organism evidence="1 2">
    <name type="scientific">Pseudomonas laurylsulfativorans</name>
    <dbReference type="NCBI Taxonomy" id="1943631"/>
    <lineage>
        <taxon>Bacteria</taxon>
        <taxon>Pseudomonadati</taxon>
        <taxon>Pseudomonadota</taxon>
        <taxon>Gammaproteobacteria</taxon>
        <taxon>Pseudomonadales</taxon>
        <taxon>Pseudomonadaceae</taxon>
        <taxon>Pseudomonas</taxon>
    </lineage>
</organism>
<protein>
    <submittedName>
        <fullName evidence="1">Uncharacterized protein</fullName>
    </submittedName>
</protein>